<protein>
    <submittedName>
        <fullName evidence="1">Uncharacterized protein</fullName>
    </submittedName>
</protein>
<dbReference type="OrthoDB" id="2987506at2759"/>
<gene>
    <name evidence="1" type="ORF">BDQ12DRAFT_727063</name>
</gene>
<reference evidence="1 2" key="1">
    <citation type="journal article" date="2019" name="Nat. Ecol. Evol.">
        <title>Megaphylogeny resolves global patterns of mushroom evolution.</title>
        <authorList>
            <person name="Varga T."/>
            <person name="Krizsan K."/>
            <person name="Foldi C."/>
            <person name="Dima B."/>
            <person name="Sanchez-Garcia M."/>
            <person name="Sanchez-Ramirez S."/>
            <person name="Szollosi G.J."/>
            <person name="Szarkandi J.G."/>
            <person name="Papp V."/>
            <person name="Albert L."/>
            <person name="Andreopoulos W."/>
            <person name="Angelini C."/>
            <person name="Antonin V."/>
            <person name="Barry K.W."/>
            <person name="Bougher N.L."/>
            <person name="Buchanan P."/>
            <person name="Buyck B."/>
            <person name="Bense V."/>
            <person name="Catcheside P."/>
            <person name="Chovatia M."/>
            <person name="Cooper J."/>
            <person name="Damon W."/>
            <person name="Desjardin D."/>
            <person name="Finy P."/>
            <person name="Geml J."/>
            <person name="Haridas S."/>
            <person name="Hughes K."/>
            <person name="Justo A."/>
            <person name="Karasinski D."/>
            <person name="Kautmanova I."/>
            <person name="Kiss B."/>
            <person name="Kocsube S."/>
            <person name="Kotiranta H."/>
            <person name="LaButti K.M."/>
            <person name="Lechner B.E."/>
            <person name="Liimatainen K."/>
            <person name="Lipzen A."/>
            <person name="Lukacs Z."/>
            <person name="Mihaltcheva S."/>
            <person name="Morgado L.N."/>
            <person name="Niskanen T."/>
            <person name="Noordeloos M.E."/>
            <person name="Ohm R.A."/>
            <person name="Ortiz-Santana B."/>
            <person name="Ovrebo C."/>
            <person name="Racz N."/>
            <person name="Riley R."/>
            <person name="Savchenko A."/>
            <person name="Shiryaev A."/>
            <person name="Soop K."/>
            <person name="Spirin V."/>
            <person name="Szebenyi C."/>
            <person name="Tomsovsky M."/>
            <person name="Tulloss R.E."/>
            <person name="Uehling J."/>
            <person name="Grigoriev I.V."/>
            <person name="Vagvolgyi C."/>
            <person name="Papp T."/>
            <person name="Martin F.M."/>
            <person name="Miettinen O."/>
            <person name="Hibbett D.S."/>
            <person name="Nagy L.G."/>
        </authorList>
    </citation>
    <scope>NUCLEOTIDE SEQUENCE [LARGE SCALE GENOMIC DNA]</scope>
    <source>
        <strain evidence="1 2">CBS 166.37</strain>
    </source>
</reference>
<proteinExistence type="predicted"/>
<evidence type="ECO:0000313" key="1">
    <source>
        <dbReference type="EMBL" id="TFK34286.1"/>
    </source>
</evidence>
<dbReference type="Proteomes" id="UP000308652">
    <property type="component" value="Unassembled WGS sequence"/>
</dbReference>
<dbReference type="EMBL" id="ML213634">
    <property type="protein sequence ID" value="TFK34286.1"/>
    <property type="molecule type" value="Genomic_DNA"/>
</dbReference>
<dbReference type="AlphaFoldDB" id="A0A5C3LQL7"/>
<accession>A0A5C3LQL7</accession>
<evidence type="ECO:0000313" key="2">
    <source>
        <dbReference type="Proteomes" id="UP000308652"/>
    </source>
</evidence>
<name>A0A5C3LQL7_9AGAR</name>
<keyword evidence="2" id="KW-1185">Reference proteome</keyword>
<organism evidence="1 2">
    <name type="scientific">Crucibulum laeve</name>
    <dbReference type="NCBI Taxonomy" id="68775"/>
    <lineage>
        <taxon>Eukaryota</taxon>
        <taxon>Fungi</taxon>
        <taxon>Dikarya</taxon>
        <taxon>Basidiomycota</taxon>
        <taxon>Agaricomycotina</taxon>
        <taxon>Agaricomycetes</taxon>
        <taxon>Agaricomycetidae</taxon>
        <taxon>Agaricales</taxon>
        <taxon>Agaricineae</taxon>
        <taxon>Nidulariaceae</taxon>
        <taxon>Crucibulum</taxon>
    </lineage>
</organism>
<sequence length="148" mass="15806">MDTTSALPKKSMEHKLSSGLAGALVKAASNSEYIQPGQSCVLDQSGMMENATGAAQSTGHFSVINNYGKINIGVNARLSGEDLPVFVTPLPIIGTTTLEPVDTIILWFSRMQTGTMISGIYDEPFEVEYEGGQTSKTVKFSGGIWVLQ</sequence>